<feature type="domain" description="PilZ" evidence="1">
    <location>
        <begin position="91"/>
        <end position="157"/>
    </location>
</feature>
<sequence length="158" mass="17825">MDFHWLFENTTQLTATCSPVTWSRPTPPGWHYADAYRSLHRPIKRKALNSQLPINVFDIRTWHISKNTDQGANAMTAFSPEGRVATRKRTLLGAKIIFNGGHSVFDCIVRNLSDTGAMIQLENPLAAPNAFNLQLSDDRLLACAVRWRKINSMGVEFV</sequence>
<protein>
    <submittedName>
        <fullName evidence="2">PilZ domain-containing protein</fullName>
    </submittedName>
</protein>
<accession>A0AAU7RN46</accession>
<name>A0AAU7RN46_9HYPH</name>
<dbReference type="EMBL" id="CP157960">
    <property type="protein sequence ID" value="XBT91557.1"/>
    <property type="molecule type" value="Genomic_DNA"/>
</dbReference>
<dbReference type="RefSeq" id="WP_349956204.1">
    <property type="nucleotide sequence ID" value="NZ_CP157960.1"/>
</dbReference>
<proteinExistence type="predicted"/>
<dbReference type="SUPFAM" id="SSF141371">
    <property type="entry name" value="PilZ domain-like"/>
    <property type="match status" value="1"/>
</dbReference>
<organism evidence="2">
    <name type="scientific">Rhizobium sp. ZPR3</name>
    <dbReference type="NCBI Taxonomy" id="3158967"/>
    <lineage>
        <taxon>Bacteria</taxon>
        <taxon>Pseudomonadati</taxon>
        <taxon>Pseudomonadota</taxon>
        <taxon>Alphaproteobacteria</taxon>
        <taxon>Hyphomicrobiales</taxon>
        <taxon>Rhizobiaceae</taxon>
        <taxon>Rhizobium/Agrobacterium group</taxon>
        <taxon>Rhizobium</taxon>
    </lineage>
</organism>
<gene>
    <name evidence="2" type="ORF">ABM479_12110</name>
</gene>
<dbReference type="GO" id="GO:0035438">
    <property type="term" value="F:cyclic-di-GMP binding"/>
    <property type="evidence" value="ECO:0007669"/>
    <property type="project" value="InterPro"/>
</dbReference>
<evidence type="ECO:0000313" key="2">
    <source>
        <dbReference type="EMBL" id="XBT91557.1"/>
    </source>
</evidence>
<evidence type="ECO:0000259" key="1">
    <source>
        <dbReference type="Pfam" id="PF07238"/>
    </source>
</evidence>
<dbReference type="InterPro" id="IPR009875">
    <property type="entry name" value="PilZ_domain"/>
</dbReference>
<dbReference type="AlphaFoldDB" id="A0AAU7RN46"/>
<dbReference type="Pfam" id="PF07238">
    <property type="entry name" value="PilZ"/>
    <property type="match status" value="1"/>
</dbReference>
<reference evidence="2" key="1">
    <citation type="submission" date="2024-06" db="EMBL/GenBank/DDBJ databases">
        <authorList>
            <person name="Li T."/>
            <person name="Gao R."/>
        </authorList>
    </citation>
    <scope>NUCLEOTIDE SEQUENCE</scope>
    <source>
        <strain evidence="2">ZPR3</strain>
    </source>
</reference>